<evidence type="ECO:0008006" key="6">
    <source>
        <dbReference type="Google" id="ProtNLM"/>
    </source>
</evidence>
<dbReference type="SMART" id="SM00028">
    <property type="entry name" value="TPR"/>
    <property type="match status" value="2"/>
</dbReference>
<sequence length="105" mass="11941">MGNFSAALTMFEKTLEIKLTRLSSDHSELAALFNNIGLMHFNLEHYGKTLENYNLALDNGLKSLPKYHNYFVQICGIIGVIYKAAESKATAIKYFEKSFEIRSKN</sequence>
<accession>A0A815K063</accession>
<dbReference type="AlphaFoldDB" id="A0A815K063"/>
<dbReference type="SUPFAM" id="SSF48452">
    <property type="entry name" value="TPR-like"/>
    <property type="match status" value="1"/>
</dbReference>
<dbReference type="Pfam" id="PF13181">
    <property type="entry name" value="TPR_8"/>
    <property type="match status" value="1"/>
</dbReference>
<evidence type="ECO:0000313" key="3">
    <source>
        <dbReference type="EMBL" id="CAF1386874.1"/>
    </source>
</evidence>
<dbReference type="EMBL" id="CAJNOV010010049">
    <property type="protein sequence ID" value="CAF1386874.1"/>
    <property type="molecule type" value="Genomic_DNA"/>
</dbReference>
<comment type="caution">
    <text evidence="3">The sequence shown here is derived from an EMBL/GenBank/DDBJ whole genome shotgun (WGS) entry which is preliminary data.</text>
</comment>
<protein>
    <recommendedName>
        <fullName evidence="6">Tetratricopeptide repeat protein</fullName>
    </recommendedName>
</protein>
<reference evidence="3" key="1">
    <citation type="submission" date="2021-02" db="EMBL/GenBank/DDBJ databases">
        <authorList>
            <person name="Nowell W R."/>
        </authorList>
    </citation>
    <scope>NUCLEOTIDE SEQUENCE</scope>
</reference>
<evidence type="ECO:0000256" key="1">
    <source>
        <dbReference type="ARBA" id="ARBA00022737"/>
    </source>
</evidence>
<name>A0A815K063_9BILA</name>
<proteinExistence type="predicted"/>
<dbReference type="InterPro" id="IPR019734">
    <property type="entry name" value="TPR_rpt"/>
</dbReference>
<dbReference type="Proteomes" id="UP000681967">
    <property type="component" value="Unassembled WGS sequence"/>
</dbReference>
<dbReference type="Gene3D" id="1.25.40.10">
    <property type="entry name" value="Tetratricopeptide repeat domain"/>
    <property type="match status" value="1"/>
</dbReference>
<dbReference type="InterPro" id="IPR011990">
    <property type="entry name" value="TPR-like_helical_dom_sf"/>
</dbReference>
<evidence type="ECO:0000313" key="4">
    <source>
        <dbReference type="EMBL" id="CAF4067870.1"/>
    </source>
</evidence>
<evidence type="ECO:0000256" key="2">
    <source>
        <dbReference type="ARBA" id="ARBA00022803"/>
    </source>
</evidence>
<keyword evidence="2" id="KW-0802">TPR repeat</keyword>
<dbReference type="PANTHER" id="PTHR45641:SF1">
    <property type="entry name" value="AAA+ ATPASE DOMAIN-CONTAINING PROTEIN"/>
    <property type="match status" value="1"/>
</dbReference>
<dbReference type="EMBL" id="CAJOBH010006841">
    <property type="protein sequence ID" value="CAF4067870.1"/>
    <property type="molecule type" value="Genomic_DNA"/>
</dbReference>
<organism evidence="3 5">
    <name type="scientific">Rotaria magnacalcarata</name>
    <dbReference type="NCBI Taxonomy" id="392030"/>
    <lineage>
        <taxon>Eukaryota</taxon>
        <taxon>Metazoa</taxon>
        <taxon>Spiralia</taxon>
        <taxon>Gnathifera</taxon>
        <taxon>Rotifera</taxon>
        <taxon>Eurotatoria</taxon>
        <taxon>Bdelloidea</taxon>
        <taxon>Philodinida</taxon>
        <taxon>Philodinidae</taxon>
        <taxon>Rotaria</taxon>
    </lineage>
</organism>
<keyword evidence="1" id="KW-0677">Repeat</keyword>
<dbReference type="Proteomes" id="UP000663855">
    <property type="component" value="Unassembled WGS sequence"/>
</dbReference>
<dbReference type="PANTHER" id="PTHR45641">
    <property type="entry name" value="TETRATRICOPEPTIDE REPEAT PROTEIN (AFU_ORTHOLOGUE AFUA_6G03870)"/>
    <property type="match status" value="1"/>
</dbReference>
<evidence type="ECO:0000313" key="5">
    <source>
        <dbReference type="Proteomes" id="UP000663855"/>
    </source>
</evidence>
<gene>
    <name evidence="4" type="ORF">BYL167_LOCUS17342</name>
    <name evidence="3" type="ORF">CJN711_LOCUS21240</name>
</gene>